<feature type="domain" description="Receptor L-domain" evidence="4">
    <location>
        <begin position="589"/>
        <end position="691"/>
    </location>
</feature>
<keyword evidence="2" id="KW-0812">Transmembrane</keyword>
<keyword evidence="5" id="KW-1185">Reference proteome</keyword>
<organism evidence="5 6">
    <name type="scientific">Haemonchus contortus</name>
    <name type="common">Barber pole worm</name>
    <dbReference type="NCBI Taxonomy" id="6289"/>
    <lineage>
        <taxon>Eukaryota</taxon>
        <taxon>Metazoa</taxon>
        <taxon>Ecdysozoa</taxon>
        <taxon>Nematoda</taxon>
        <taxon>Chromadorea</taxon>
        <taxon>Rhabditida</taxon>
        <taxon>Rhabditina</taxon>
        <taxon>Rhabditomorpha</taxon>
        <taxon>Strongyloidea</taxon>
        <taxon>Trichostrongylidae</taxon>
        <taxon>Haemonchus</taxon>
    </lineage>
</organism>
<dbReference type="WBParaSite" id="HCON_00193060-00001">
    <property type="protein sequence ID" value="HCON_00193060-00001"/>
    <property type="gene ID" value="HCON_00193060"/>
</dbReference>
<dbReference type="OrthoDB" id="5821210at2759"/>
<proteinExistence type="predicted"/>
<dbReference type="PANTHER" id="PTHR21662">
    <property type="entry name" value="RECEPTOR PROTEIN-TYROSINE KINASE"/>
    <property type="match status" value="1"/>
</dbReference>
<feature type="domain" description="Receptor L-domain" evidence="4">
    <location>
        <begin position="410"/>
        <end position="488"/>
    </location>
</feature>
<reference evidence="6" key="1">
    <citation type="submission" date="2020-12" db="UniProtKB">
        <authorList>
            <consortium name="WormBaseParasite"/>
        </authorList>
    </citation>
    <scope>IDENTIFICATION</scope>
    <source>
        <strain evidence="6">MHco3</strain>
    </source>
</reference>
<dbReference type="AlphaFoldDB" id="A0A7I4Z5V2"/>
<evidence type="ECO:0000313" key="6">
    <source>
        <dbReference type="WBParaSite" id="HCON_00193060-00001"/>
    </source>
</evidence>
<evidence type="ECO:0000256" key="1">
    <source>
        <dbReference type="SAM" id="MobiDB-lite"/>
    </source>
</evidence>
<keyword evidence="2" id="KW-1133">Transmembrane helix</keyword>
<evidence type="ECO:0000256" key="3">
    <source>
        <dbReference type="SAM" id="SignalP"/>
    </source>
</evidence>
<evidence type="ECO:0000313" key="5">
    <source>
        <dbReference type="Proteomes" id="UP000025227"/>
    </source>
</evidence>
<dbReference type="InterPro" id="IPR036941">
    <property type="entry name" value="Rcpt_L-dom_sf"/>
</dbReference>
<feature type="chain" id="PRO_5029713590" evidence="3">
    <location>
        <begin position="30"/>
        <end position="1068"/>
    </location>
</feature>
<accession>A0A7I4Z5V2</accession>
<sequence length="1068" mass="120992">MLFERAVASEGTKRMRLAVLLLCLMYGWAQEEVEEIIGAAEMAEIDAEFGGNASMMSNVTFTENGGNATTVPDATFTETGGSAVVVPPTTSPNDAVFEELDGKKRKALGELFAKKTVCRGKRNVTTIADYEKLPQSHGITSGGGCDVFIGHLWINTTDDTLPNSMARLQLVQGCITVWNSGLRELNLPSLSLLIYNERRCRPYALRFVDNENLRRISFHENFTMPSKHLILLAGKHSLTKESIKPPVQDYTLLESSDDCQGKKSGCKVHYGDFLIYGEDYDPEDDERLSTLERIYGRLVIQYTNLTNLSAFEKIAVVGLYGPAVEVTENHLLEDISPLFKMNIKGPEPVLEWKENGDGWCHSKVELKLLSWLTWQKPYKLAPVDFHYGGFVNDRLLDELKTTCRCVCGLRGGLIIRYLDGEKSDLAPLKNVNVINGILLIRDNVRLYDLRFLENLNSIGDPRLIDAQLQIGGNVHLADAYMENLVEVHGVRLKTCWDLPQRTKNMYKALTKNVTIEAESREKCTHETSKEDSEREEKSKSLPWNQSEIQSLKPCFAENDARLQTLLRRQSNLRDAIAKGSFTNVTLTLCEHFYGYLKMHDDQTGRAISFLQQLKKITGCLDIVNVSKIRTGNTSMSYFDELDLTNLTEIDYDEALCGNFFALRIMRNMFLQRIDINENLILKGAYFIRKNAEKVEVYSGGKLNSTFQWNNPEDCLQDDPTHLLLICKTIIGSVYGESLPPALRSRMFTKEVKRIHGQLIITSTSAVDLSDYQHLTIIAHNKNAVIVNNTKVLRNIGALTKMTITLPEMFPKDTLKEWKPFVLRNNGKLCDKLRYEKILREKVSTPIEFSEGCKIKKRCVGGIVTDIMSLQGCWIIMGGLTIKDYEFESSSHLLRYFEEIEEVEGQLIIMNNTGIKNLAFLKSLLRVSDYTTKRPIFRVADNPNLTSIEPLHKVELEYSPYEVHLVAVIETYSKISDHEQKELGIQGKVEFRVKERLHPTKGRRSKRKRDRKENADNLGVGIALSVGGCLIITIFGYGYSFFAYLREQRELKRRQQPGGGQAAPVERAP</sequence>
<dbReference type="Proteomes" id="UP000025227">
    <property type="component" value="Unplaced"/>
</dbReference>
<dbReference type="InterPro" id="IPR053079">
    <property type="entry name" value="SPS2_domain"/>
</dbReference>
<keyword evidence="2" id="KW-0472">Membrane</keyword>
<dbReference type="Pfam" id="PF01030">
    <property type="entry name" value="Recep_L_domain"/>
    <property type="match status" value="3"/>
</dbReference>
<evidence type="ECO:0000259" key="4">
    <source>
        <dbReference type="Pfam" id="PF01030"/>
    </source>
</evidence>
<dbReference type="InterPro" id="IPR000494">
    <property type="entry name" value="Rcpt_L-dom"/>
</dbReference>
<feature type="region of interest" description="Disordered" evidence="1">
    <location>
        <begin position="519"/>
        <end position="542"/>
    </location>
</feature>
<dbReference type="PANTHER" id="PTHR21662:SF59">
    <property type="entry name" value="RECEPTOR PROTEIN-TYROSINE KINASE"/>
    <property type="match status" value="1"/>
</dbReference>
<keyword evidence="3" id="KW-0732">Signal</keyword>
<name>A0A7I4Z5V2_HAECO</name>
<dbReference type="Gene3D" id="3.80.20.20">
    <property type="entry name" value="Receptor L-domain"/>
    <property type="match status" value="5"/>
</dbReference>
<evidence type="ECO:0000256" key="2">
    <source>
        <dbReference type="SAM" id="Phobius"/>
    </source>
</evidence>
<feature type="transmembrane region" description="Helical" evidence="2">
    <location>
        <begin position="1017"/>
        <end position="1044"/>
    </location>
</feature>
<protein>
    <submittedName>
        <fullName evidence="6">Recep_L_domain domain-containing protein</fullName>
    </submittedName>
</protein>
<feature type="compositionally biased region" description="Basic and acidic residues" evidence="1">
    <location>
        <begin position="519"/>
        <end position="539"/>
    </location>
</feature>
<dbReference type="SUPFAM" id="SSF52058">
    <property type="entry name" value="L domain-like"/>
    <property type="match status" value="5"/>
</dbReference>
<feature type="signal peptide" evidence="3">
    <location>
        <begin position="1"/>
        <end position="29"/>
    </location>
</feature>
<feature type="domain" description="Receptor L-domain" evidence="4">
    <location>
        <begin position="871"/>
        <end position="949"/>
    </location>
</feature>